<keyword evidence="1" id="KW-0812">Transmembrane</keyword>
<sequence length="180" mass="20114">MKKLFISIVSGTIILFIWNAISWMVLPFHSNSLQNLPQGAIDPQVLQNIPQPGVFHSPGLPAEETPEAWQQLIKESKRGPVVSLMVVLPKGVDPLSPQKFLSSLLLNLLMVIMAIILIRLAQIESYTRRVAFFVVLSLLIATLYVAQMIWFGFPLYYTFANVIDPVVSWTLIGLVLGKTL</sequence>
<evidence type="ECO:0000313" key="3">
    <source>
        <dbReference type="Proteomes" id="UP000326354"/>
    </source>
</evidence>
<gene>
    <name evidence="2" type="ORF">UABAM_06366</name>
</gene>
<dbReference type="EMBL" id="AP019860">
    <property type="protein sequence ID" value="BBM87950.1"/>
    <property type="molecule type" value="Genomic_DNA"/>
</dbReference>
<proteinExistence type="predicted"/>
<dbReference type="KEGG" id="uam:UABAM_06366"/>
<evidence type="ECO:0000256" key="1">
    <source>
        <dbReference type="SAM" id="Phobius"/>
    </source>
</evidence>
<dbReference type="AlphaFoldDB" id="A0A5S9IVP8"/>
<dbReference type="RefSeq" id="WP_151971979.1">
    <property type="nucleotide sequence ID" value="NZ_AP019860.1"/>
</dbReference>
<organism evidence="2 3">
    <name type="scientific">Uabimicrobium amorphum</name>
    <dbReference type="NCBI Taxonomy" id="2596890"/>
    <lineage>
        <taxon>Bacteria</taxon>
        <taxon>Pseudomonadati</taxon>
        <taxon>Planctomycetota</taxon>
        <taxon>Candidatus Uabimicrobiia</taxon>
        <taxon>Candidatus Uabimicrobiales</taxon>
        <taxon>Candidatus Uabimicrobiaceae</taxon>
        <taxon>Candidatus Uabimicrobium</taxon>
    </lineage>
</organism>
<dbReference type="OrthoDB" id="291146at2"/>
<feature type="transmembrane region" description="Helical" evidence="1">
    <location>
        <begin position="156"/>
        <end position="176"/>
    </location>
</feature>
<reference evidence="2 3" key="1">
    <citation type="submission" date="2019-08" db="EMBL/GenBank/DDBJ databases">
        <title>Complete genome sequence of Candidatus Uab amorphum.</title>
        <authorList>
            <person name="Shiratori T."/>
            <person name="Suzuki S."/>
            <person name="Kakizawa Y."/>
            <person name="Ishida K."/>
        </authorList>
    </citation>
    <scope>NUCLEOTIDE SEQUENCE [LARGE SCALE GENOMIC DNA]</scope>
    <source>
        <strain evidence="2 3">SRT547</strain>
    </source>
</reference>
<keyword evidence="3" id="KW-1185">Reference proteome</keyword>
<evidence type="ECO:0000313" key="2">
    <source>
        <dbReference type="EMBL" id="BBM87950.1"/>
    </source>
</evidence>
<accession>A0A5S9IVP8</accession>
<feature type="transmembrane region" description="Helical" evidence="1">
    <location>
        <begin position="5"/>
        <end position="26"/>
    </location>
</feature>
<feature type="transmembrane region" description="Helical" evidence="1">
    <location>
        <begin position="100"/>
        <end position="118"/>
    </location>
</feature>
<name>A0A5S9IVP8_UABAM</name>
<keyword evidence="1" id="KW-0472">Membrane</keyword>
<feature type="transmembrane region" description="Helical" evidence="1">
    <location>
        <begin position="130"/>
        <end position="150"/>
    </location>
</feature>
<keyword evidence="1" id="KW-1133">Transmembrane helix</keyword>
<protein>
    <submittedName>
        <fullName evidence="2">Uncharacterized protein</fullName>
    </submittedName>
</protein>
<dbReference type="Proteomes" id="UP000326354">
    <property type="component" value="Chromosome"/>
</dbReference>